<sequence length="73" mass="8574">MLMSHLEEPKLTDDEEPPTEQDKKRKLVTVHSISLQQFVYEKLKAQQIKTLLFSPSGGFSQLHLLLDQYIRNY</sequence>
<organism evidence="2 3">
    <name type="scientific">Cyprinus carpio</name>
    <name type="common">Common carp</name>
    <dbReference type="NCBI Taxonomy" id="7962"/>
    <lineage>
        <taxon>Eukaryota</taxon>
        <taxon>Metazoa</taxon>
        <taxon>Chordata</taxon>
        <taxon>Craniata</taxon>
        <taxon>Vertebrata</taxon>
        <taxon>Euteleostomi</taxon>
        <taxon>Actinopterygii</taxon>
        <taxon>Neopterygii</taxon>
        <taxon>Teleostei</taxon>
        <taxon>Ostariophysi</taxon>
        <taxon>Cypriniformes</taxon>
        <taxon>Cyprinidae</taxon>
        <taxon>Cyprininae</taxon>
        <taxon>Cyprinus</taxon>
    </lineage>
</organism>
<protein>
    <submittedName>
        <fullName evidence="2">Uncharacterized protein</fullName>
    </submittedName>
</protein>
<feature type="compositionally biased region" description="Basic and acidic residues" evidence="1">
    <location>
        <begin position="1"/>
        <end position="12"/>
    </location>
</feature>
<reference evidence="2" key="1">
    <citation type="submission" date="2025-08" db="UniProtKB">
        <authorList>
            <consortium name="Ensembl"/>
        </authorList>
    </citation>
    <scope>IDENTIFICATION</scope>
</reference>
<evidence type="ECO:0000313" key="3">
    <source>
        <dbReference type="Proteomes" id="UP000694700"/>
    </source>
</evidence>
<feature type="region of interest" description="Disordered" evidence="1">
    <location>
        <begin position="1"/>
        <end position="25"/>
    </location>
</feature>
<evidence type="ECO:0000313" key="2">
    <source>
        <dbReference type="Ensembl" id="ENSCCRP00015115103.1"/>
    </source>
</evidence>
<proteinExistence type="predicted"/>
<dbReference type="AlphaFoldDB" id="A0A8C2B4P4"/>
<evidence type="ECO:0000256" key="1">
    <source>
        <dbReference type="SAM" id="MobiDB-lite"/>
    </source>
</evidence>
<dbReference type="Ensembl" id="ENSCCRT00015118756.1">
    <property type="protein sequence ID" value="ENSCCRP00015115103.1"/>
    <property type="gene ID" value="ENSCCRG00015045498.1"/>
</dbReference>
<dbReference type="Proteomes" id="UP000694700">
    <property type="component" value="Unplaced"/>
</dbReference>
<accession>A0A8C2B4P4</accession>
<name>A0A8C2B4P4_CYPCA</name>